<gene>
    <name evidence="3" type="ORF">FUA23_04515</name>
</gene>
<feature type="domain" description="GFO/IDH/MocA-like oxidoreductase" evidence="2">
    <location>
        <begin position="132"/>
        <end position="260"/>
    </location>
</feature>
<evidence type="ECO:0000313" key="3">
    <source>
        <dbReference type="EMBL" id="TXF90709.1"/>
    </source>
</evidence>
<dbReference type="Pfam" id="PF22725">
    <property type="entry name" value="GFO_IDH_MocA_C3"/>
    <property type="match status" value="1"/>
</dbReference>
<dbReference type="SUPFAM" id="SSF55347">
    <property type="entry name" value="Glyceraldehyde-3-phosphate dehydrogenase-like, C-terminal domain"/>
    <property type="match status" value="1"/>
</dbReference>
<evidence type="ECO:0000313" key="4">
    <source>
        <dbReference type="Proteomes" id="UP000321907"/>
    </source>
</evidence>
<sequence>MSFAVIGLGHIGRRHALLIDAQPSARLVAICDPLPENKLNRPDELSSVPLFKDMAALLSSDVAFDVACICTPNGLHAGQAIECLKAGKHVVVEKPLALNIRDCLAIIEAAQNANKHVFGVMQNRYSPASDWLKQQLDDGRLGKILQVHLNCFWNRDHRYYTSPPDGKPHPWHGDEALDGGVLFTQFAHFIDLLCWCFGDVSVQSARFANQKHENIHAFPDSGVVHFSLGDQTLGSLNFSTAIWDRNFESTLTVISEKGTVKLGGQYMNEVKYCHVEGLEFPELPPSSPANNYGPYTGSAANHHFVIDNVVDVLNNKATVATPATEGLAVVQVIQDIYALGANAGAVNG</sequence>
<reference evidence="3 4" key="1">
    <citation type="submission" date="2019-08" db="EMBL/GenBank/DDBJ databases">
        <title>Lewinella sp. strain SSH13 Genome sequencing and assembly.</title>
        <authorList>
            <person name="Kim I."/>
        </authorList>
    </citation>
    <scope>NUCLEOTIDE SEQUENCE [LARGE SCALE GENOMIC DNA]</scope>
    <source>
        <strain evidence="3 4">SSH13</strain>
    </source>
</reference>
<evidence type="ECO:0000259" key="2">
    <source>
        <dbReference type="Pfam" id="PF22725"/>
    </source>
</evidence>
<dbReference type="AlphaFoldDB" id="A0A5C7FYH8"/>
<protein>
    <submittedName>
        <fullName evidence="3">Gfo/Idh/MocA family oxidoreductase</fullName>
    </submittedName>
</protein>
<organism evidence="3 4">
    <name type="scientific">Neolewinella aurantiaca</name>
    <dbReference type="NCBI Taxonomy" id="2602767"/>
    <lineage>
        <taxon>Bacteria</taxon>
        <taxon>Pseudomonadati</taxon>
        <taxon>Bacteroidota</taxon>
        <taxon>Saprospiria</taxon>
        <taxon>Saprospirales</taxon>
        <taxon>Lewinellaceae</taxon>
        <taxon>Neolewinella</taxon>
    </lineage>
</organism>
<dbReference type="InterPro" id="IPR036291">
    <property type="entry name" value="NAD(P)-bd_dom_sf"/>
</dbReference>
<keyword evidence="4" id="KW-1185">Reference proteome</keyword>
<dbReference type="GO" id="GO:0000166">
    <property type="term" value="F:nucleotide binding"/>
    <property type="evidence" value="ECO:0007669"/>
    <property type="project" value="InterPro"/>
</dbReference>
<proteinExistence type="predicted"/>
<feature type="domain" description="Gfo/Idh/MocA-like oxidoreductase N-terminal" evidence="1">
    <location>
        <begin position="2"/>
        <end position="117"/>
    </location>
</feature>
<dbReference type="PANTHER" id="PTHR43249">
    <property type="entry name" value="UDP-N-ACETYL-2-AMINO-2-DEOXY-D-GLUCURONATE OXIDASE"/>
    <property type="match status" value="1"/>
</dbReference>
<evidence type="ECO:0000259" key="1">
    <source>
        <dbReference type="Pfam" id="PF01408"/>
    </source>
</evidence>
<dbReference type="Proteomes" id="UP000321907">
    <property type="component" value="Unassembled WGS sequence"/>
</dbReference>
<dbReference type="InterPro" id="IPR000683">
    <property type="entry name" value="Gfo/Idh/MocA-like_OxRdtase_N"/>
</dbReference>
<dbReference type="EMBL" id="VOXD01000005">
    <property type="protein sequence ID" value="TXF90709.1"/>
    <property type="molecule type" value="Genomic_DNA"/>
</dbReference>
<dbReference type="SUPFAM" id="SSF51735">
    <property type="entry name" value="NAD(P)-binding Rossmann-fold domains"/>
    <property type="match status" value="1"/>
</dbReference>
<dbReference type="OrthoDB" id="9815825at2"/>
<comment type="caution">
    <text evidence="3">The sequence shown here is derived from an EMBL/GenBank/DDBJ whole genome shotgun (WGS) entry which is preliminary data.</text>
</comment>
<dbReference type="Pfam" id="PF01408">
    <property type="entry name" value="GFO_IDH_MocA"/>
    <property type="match status" value="1"/>
</dbReference>
<dbReference type="Gene3D" id="3.30.360.10">
    <property type="entry name" value="Dihydrodipicolinate Reductase, domain 2"/>
    <property type="match status" value="1"/>
</dbReference>
<accession>A0A5C7FYH8</accession>
<name>A0A5C7FYH8_9BACT</name>
<dbReference type="PANTHER" id="PTHR43249:SF1">
    <property type="entry name" value="D-GLUCOSIDE 3-DEHYDROGENASE"/>
    <property type="match status" value="1"/>
</dbReference>
<dbReference type="InterPro" id="IPR055170">
    <property type="entry name" value="GFO_IDH_MocA-like_dom"/>
</dbReference>
<dbReference type="InterPro" id="IPR052515">
    <property type="entry name" value="Gfo/Idh/MocA_Oxidoreductase"/>
</dbReference>
<dbReference type="Gene3D" id="3.40.50.720">
    <property type="entry name" value="NAD(P)-binding Rossmann-like Domain"/>
    <property type="match status" value="1"/>
</dbReference>